<proteinExistence type="predicted"/>
<gene>
    <name evidence="1" type="ordered locus">SGRA_2002</name>
</gene>
<dbReference type="EMBL" id="CP002831">
    <property type="protein sequence ID" value="AFC24733.1"/>
    <property type="molecule type" value="Genomic_DNA"/>
</dbReference>
<dbReference type="Proteomes" id="UP000007519">
    <property type="component" value="Chromosome"/>
</dbReference>
<evidence type="ECO:0000313" key="2">
    <source>
        <dbReference type="Proteomes" id="UP000007519"/>
    </source>
</evidence>
<dbReference type="RefSeq" id="WP_015692355.1">
    <property type="nucleotide sequence ID" value="NC_016940.1"/>
</dbReference>
<dbReference type="KEGG" id="sgn:SGRA_2002"/>
<evidence type="ECO:0000313" key="1">
    <source>
        <dbReference type="EMBL" id="AFC24733.1"/>
    </source>
</evidence>
<dbReference type="HOGENOM" id="CLU_2587727_0_0_10"/>
<sequence length="80" mass="8856">MICINFCIFWGLPLRPSALGRAVSWLAGLLGPAVFSLRSKTWVCGYRRTTFHPSAEGRILALRAKKEGYSFSIGKKKGPI</sequence>
<name>H6L295_SAPGL</name>
<dbReference type="AlphaFoldDB" id="H6L295"/>
<reference evidence="1 2" key="1">
    <citation type="journal article" date="2012" name="Stand. Genomic Sci.">
        <title>Complete genome sequencing and analysis of Saprospira grandis str. Lewin, a predatory marine bacterium.</title>
        <authorList>
            <person name="Saw J.H."/>
            <person name="Yuryev A."/>
            <person name="Kanbe M."/>
            <person name="Hou S."/>
            <person name="Young A.G."/>
            <person name="Aizawa S."/>
            <person name="Alam M."/>
        </authorList>
    </citation>
    <scope>NUCLEOTIDE SEQUENCE [LARGE SCALE GENOMIC DNA]</scope>
    <source>
        <strain evidence="1 2">Lewin</strain>
    </source>
</reference>
<accession>H6L295</accession>
<organism evidence="1 2">
    <name type="scientific">Saprospira grandis (strain Lewin)</name>
    <dbReference type="NCBI Taxonomy" id="984262"/>
    <lineage>
        <taxon>Bacteria</taxon>
        <taxon>Pseudomonadati</taxon>
        <taxon>Bacteroidota</taxon>
        <taxon>Saprospiria</taxon>
        <taxon>Saprospirales</taxon>
        <taxon>Saprospiraceae</taxon>
        <taxon>Saprospira</taxon>
    </lineage>
</organism>
<keyword evidence="2" id="KW-1185">Reference proteome</keyword>
<protein>
    <submittedName>
        <fullName evidence="1">Uncharacterized protein</fullName>
    </submittedName>
</protein>